<dbReference type="InterPro" id="IPR025951">
    <property type="entry name" value="GXWXG_dom"/>
</dbReference>
<dbReference type="Gene3D" id="2.40.128.580">
    <property type="entry name" value="GXWXG domain"/>
    <property type="match status" value="1"/>
</dbReference>
<dbReference type="Proteomes" id="UP000274907">
    <property type="component" value="Unassembled WGS sequence"/>
</dbReference>
<dbReference type="EMBL" id="RXHJ01000006">
    <property type="protein sequence ID" value="RSZ63899.1"/>
    <property type="molecule type" value="Genomic_DNA"/>
</dbReference>
<sequence length="180" mass="19438">MTADLTAELGRGVGLARALEIFDALPAVAVEELSGRWAGTEVPTGSPLDGLLGAYGWYGKRFVSAEEVDPLVFGRPGSLFAVNPALLPVGLAVRFPCLARNPVLAAVARQVLSLLRTRRPGARLRMVDHRGASTATMVYDAQPINDHFRRLDGDTLLGVMDLRGLAEPFFFLLRREAPVT</sequence>
<evidence type="ECO:0000313" key="4">
    <source>
        <dbReference type="Proteomes" id="UP000274907"/>
    </source>
</evidence>
<name>A0A430HYW1_9CORY</name>
<dbReference type="AlphaFoldDB" id="A0A430HYW1"/>
<evidence type="ECO:0000259" key="1">
    <source>
        <dbReference type="Pfam" id="PF14231"/>
    </source>
</evidence>
<evidence type="ECO:0000313" key="3">
    <source>
        <dbReference type="EMBL" id="RSZ63899.1"/>
    </source>
</evidence>
<reference evidence="3 4" key="1">
    <citation type="submission" date="2018-12" db="EMBL/GenBank/DDBJ databases">
        <title>YIM 101343 draft genome.</title>
        <authorList>
            <person name="Chen X."/>
        </authorList>
    </citation>
    <scope>NUCLEOTIDE SEQUENCE [LARGE SCALE GENOMIC DNA]</scope>
    <source>
        <strain evidence="3 4">YIM 101343</strain>
    </source>
</reference>
<feature type="domain" description="DUF4334" evidence="2">
    <location>
        <begin position="121"/>
        <end position="175"/>
    </location>
</feature>
<organism evidence="3 4">
    <name type="scientific">Corynebacterium hylobatis</name>
    <dbReference type="NCBI Taxonomy" id="1859290"/>
    <lineage>
        <taxon>Bacteria</taxon>
        <taxon>Bacillati</taxon>
        <taxon>Actinomycetota</taxon>
        <taxon>Actinomycetes</taxon>
        <taxon>Mycobacteriales</taxon>
        <taxon>Corynebacteriaceae</taxon>
        <taxon>Corynebacterium</taxon>
    </lineage>
</organism>
<dbReference type="Pfam" id="PF14232">
    <property type="entry name" value="DUF4334"/>
    <property type="match status" value="1"/>
</dbReference>
<dbReference type="OrthoDB" id="8905397at2"/>
<comment type="caution">
    <text evidence="3">The sequence shown here is derived from an EMBL/GenBank/DDBJ whole genome shotgun (WGS) entry which is preliminary data.</text>
</comment>
<keyword evidence="4" id="KW-1185">Reference proteome</keyword>
<feature type="domain" description="GXWXG" evidence="1">
    <location>
        <begin position="20"/>
        <end position="74"/>
    </location>
</feature>
<evidence type="ECO:0000259" key="2">
    <source>
        <dbReference type="Pfam" id="PF14232"/>
    </source>
</evidence>
<proteinExistence type="predicted"/>
<accession>A0A430HYW1</accession>
<protein>
    <submittedName>
        <fullName evidence="3">DUF4334 domain-containing protein</fullName>
    </submittedName>
</protein>
<dbReference type="RefSeq" id="WP_126120532.1">
    <property type="nucleotide sequence ID" value="NZ_RXHJ01000006.1"/>
</dbReference>
<gene>
    <name evidence="3" type="ORF">EAH68_06605</name>
</gene>
<dbReference type="InterPro" id="IPR025568">
    <property type="entry name" value="DUF4334"/>
</dbReference>
<dbReference type="Pfam" id="PF14231">
    <property type="entry name" value="GXWXG"/>
    <property type="match status" value="1"/>
</dbReference>